<dbReference type="Pfam" id="PF00172">
    <property type="entry name" value="Zn_clus"/>
    <property type="match status" value="1"/>
</dbReference>
<dbReference type="Proteomes" id="UP000799302">
    <property type="component" value="Unassembled WGS sequence"/>
</dbReference>
<dbReference type="GO" id="GO:0008270">
    <property type="term" value="F:zinc ion binding"/>
    <property type="evidence" value="ECO:0007669"/>
    <property type="project" value="InterPro"/>
</dbReference>
<evidence type="ECO:0000256" key="3">
    <source>
        <dbReference type="SAM" id="MobiDB-lite"/>
    </source>
</evidence>
<dbReference type="PANTHER" id="PTHR37534">
    <property type="entry name" value="TRANSCRIPTIONAL ACTIVATOR PROTEIN UGA3"/>
    <property type="match status" value="1"/>
</dbReference>
<dbReference type="InterPro" id="IPR036864">
    <property type="entry name" value="Zn2-C6_fun-type_DNA-bd_sf"/>
</dbReference>
<evidence type="ECO:0000256" key="1">
    <source>
        <dbReference type="ARBA" id="ARBA00004123"/>
    </source>
</evidence>
<protein>
    <recommendedName>
        <fullName evidence="4">Zn(2)-C6 fungal-type domain-containing protein</fullName>
    </recommendedName>
</protein>
<feature type="compositionally biased region" description="Polar residues" evidence="3">
    <location>
        <begin position="78"/>
        <end position="91"/>
    </location>
</feature>
<accession>A0A6A6U7T5</accession>
<dbReference type="GO" id="GO:0000976">
    <property type="term" value="F:transcription cis-regulatory region binding"/>
    <property type="evidence" value="ECO:0007669"/>
    <property type="project" value="TreeGrafter"/>
</dbReference>
<evidence type="ECO:0000256" key="2">
    <source>
        <dbReference type="ARBA" id="ARBA00023242"/>
    </source>
</evidence>
<dbReference type="PROSITE" id="PS00463">
    <property type="entry name" value="ZN2_CY6_FUNGAL_1"/>
    <property type="match status" value="1"/>
</dbReference>
<evidence type="ECO:0000313" key="6">
    <source>
        <dbReference type="Proteomes" id="UP000799302"/>
    </source>
</evidence>
<keyword evidence="6" id="KW-1185">Reference proteome</keyword>
<dbReference type="AlphaFoldDB" id="A0A6A6U7T5"/>
<dbReference type="Pfam" id="PF11951">
    <property type="entry name" value="Fungal_trans_2"/>
    <property type="match status" value="1"/>
</dbReference>
<evidence type="ECO:0000313" key="5">
    <source>
        <dbReference type="EMBL" id="KAF2667158.1"/>
    </source>
</evidence>
<gene>
    <name evidence="5" type="ORF">BT63DRAFT_331157</name>
</gene>
<dbReference type="OrthoDB" id="5213892at2759"/>
<evidence type="ECO:0000259" key="4">
    <source>
        <dbReference type="PROSITE" id="PS50048"/>
    </source>
</evidence>
<dbReference type="SUPFAM" id="SSF57701">
    <property type="entry name" value="Zn2/Cys6 DNA-binding domain"/>
    <property type="match status" value="1"/>
</dbReference>
<dbReference type="GO" id="GO:0005634">
    <property type="term" value="C:nucleus"/>
    <property type="evidence" value="ECO:0007669"/>
    <property type="project" value="UniProtKB-SubCell"/>
</dbReference>
<dbReference type="EMBL" id="MU004238">
    <property type="protein sequence ID" value="KAF2667158.1"/>
    <property type="molecule type" value="Genomic_DNA"/>
</dbReference>
<feature type="region of interest" description="Disordered" evidence="3">
    <location>
        <begin position="62"/>
        <end position="100"/>
    </location>
</feature>
<reference evidence="5" key="1">
    <citation type="journal article" date="2020" name="Stud. Mycol.">
        <title>101 Dothideomycetes genomes: a test case for predicting lifestyles and emergence of pathogens.</title>
        <authorList>
            <person name="Haridas S."/>
            <person name="Albert R."/>
            <person name="Binder M."/>
            <person name="Bloem J."/>
            <person name="Labutti K."/>
            <person name="Salamov A."/>
            <person name="Andreopoulos B."/>
            <person name="Baker S."/>
            <person name="Barry K."/>
            <person name="Bills G."/>
            <person name="Bluhm B."/>
            <person name="Cannon C."/>
            <person name="Castanera R."/>
            <person name="Culley D."/>
            <person name="Daum C."/>
            <person name="Ezra D."/>
            <person name="Gonzalez J."/>
            <person name="Henrissat B."/>
            <person name="Kuo A."/>
            <person name="Liang C."/>
            <person name="Lipzen A."/>
            <person name="Lutzoni F."/>
            <person name="Magnuson J."/>
            <person name="Mondo S."/>
            <person name="Nolan M."/>
            <person name="Ohm R."/>
            <person name="Pangilinan J."/>
            <person name="Park H.-J."/>
            <person name="Ramirez L."/>
            <person name="Alfaro M."/>
            <person name="Sun H."/>
            <person name="Tritt A."/>
            <person name="Yoshinaga Y."/>
            <person name="Zwiers L.-H."/>
            <person name="Turgeon B."/>
            <person name="Goodwin S."/>
            <person name="Spatafora J."/>
            <person name="Crous P."/>
            <person name="Grigoriev I."/>
        </authorList>
    </citation>
    <scope>NUCLEOTIDE SEQUENCE</scope>
    <source>
        <strain evidence="5">CBS 115976</strain>
    </source>
</reference>
<dbReference type="InterPro" id="IPR001138">
    <property type="entry name" value="Zn2Cys6_DnaBD"/>
</dbReference>
<organism evidence="5 6">
    <name type="scientific">Microthyrium microscopicum</name>
    <dbReference type="NCBI Taxonomy" id="703497"/>
    <lineage>
        <taxon>Eukaryota</taxon>
        <taxon>Fungi</taxon>
        <taxon>Dikarya</taxon>
        <taxon>Ascomycota</taxon>
        <taxon>Pezizomycotina</taxon>
        <taxon>Dothideomycetes</taxon>
        <taxon>Dothideomycetes incertae sedis</taxon>
        <taxon>Microthyriales</taxon>
        <taxon>Microthyriaceae</taxon>
        <taxon>Microthyrium</taxon>
    </lineage>
</organism>
<keyword evidence="2" id="KW-0539">Nucleus</keyword>
<feature type="domain" description="Zn(2)-C6 fungal-type" evidence="4">
    <location>
        <begin position="7"/>
        <end position="35"/>
    </location>
</feature>
<proteinExistence type="predicted"/>
<sequence length="603" mass="68046">MPRKSTGCWTCKARKKRCDDVRPTCSSCALRSIKCYGYDKKPEWMDGGPLEKEMMLAIKMRTKESYRQRRTKRPQARSDFSSQDMSTTSPSPLTPAALYSPPLPWSPAESSMNASHVTSGSHLRGIQSTIPQRMFSYDKDGRRSISSTDNYDEKSRRDMGTPQSTTTATSESWFPYSEQELNMVMYYLDHIFPRIYPFFKYSAADNGRGWLLNLLLRTRPICAAAICLSACDQKQFVVGALSDAPQNDDLEIRHIEIVADLRDHLGRLSEKTGAHRMAAAVEALACIMHLILFELWIPRKGIMNDWVMHLEAASALLSSVALPESERMITDSPASVNSEVAENEIARSFPIHLLSEGDKSAFEYYLSLYTWTFITSTVSLGLMPNSEQAVARIKSIFHKDQSKLRGVLGCEDWIMTTLLDIAVLKDWKQKMQSAGTLSLRELSRRADILDERLGDGIRAMAATESNARTFNEKQQRIINNTMIHGSLLFLSAVTSGFFPNLPEIRQGVANTLEALEYMRENSSINIPSWPYCVAGCLAQESQYSRIRALLPPPRKDTHPLVLTRWTLDIIEECWRVRASQADGMETCDWVTAMGRLGTRLLLA</sequence>
<name>A0A6A6U7T5_9PEZI</name>
<dbReference type="GO" id="GO:0045944">
    <property type="term" value="P:positive regulation of transcription by RNA polymerase II"/>
    <property type="evidence" value="ECO:0007669"/>
    <property type="project" value="TreeGrafter"/>
</dbReference>
<dbReference type="PANTHER" id="PTHR37534:SF26">
    <property type="entry name" value="TRANSCRIPTION FACTOR, PUTATIVE-RELATED"/>
    <property type="match status" value="1"/>
</dbReference>
<feature type="region of interest" description="Disordered" evidence="3">
    <location>
        <begin position="137"/>
        <end position="169"/>
    </location>
</feature>
<dbReference type="CDD" id="cd00067">
    <property type="entry name" value="GAL4"/>
    <property type="match status" value="1"/>
</dbReference>
<dbReference type="GO" id="GO:0000981">
    <property type="term" value="F:DNA-binding transcription factor activity, RNA polymerase II-specific"/>
    <property type="evidence" value="ECO:0007669"/>
    <property type="project" value="InterPro"/>
</dbReference>
<dbReference type="SMART" id="SM00066">
    <property type="entry name" value="GAL4"/>
    <property type="match status" value="1"/>
</dbReference>
<comment type="subcellular location">
    <subcellularLocation>
        <location evidence="1">Nucleus</location>
    </subcellularLocation>
</comment>
<dbReference type="InterPro" id="IPR021858">
    <property type="entry name" value="Fun_TF"/>
</dbReference>
<dbReference type="PROSITE" id="PS50048">
    <property type="entry name" value="ZN2_CY6_FUNGAL_2"/>
    <property type="match status" value="1"/>
</dbReference>
<dbReference type="Gene3D" id="4.10.240.10">
    <property type="entry name" value="Zn(2)-C6 fungal-type DNA-binding domain"/>
    <property type="match status" value="1"/>
</dbReference>